<dbReference type="AlphaFoldDB" id="A0A2G9ZQ35"/>
<dbReference type="SUPFAM" id="SSF53623">
    <property type="entry name" value="MurD-like peptide ligases, catalytic domain"/>
    <property type="match status" value="1"/>
</dbReference>
<evidence type="ECO:0000259" key="11">
    <source>
        <dbReference type="Pfam" id="PF02875"/>
    </source>
</evidence>
<accession>A0A2G9ZQ35</accession>
<evidence type="ECO:0000313" key="13">
    <source>
        <dbReference type="EMBL" id="PIP34458.1"/>
    </source>
</evidence>
<dbReference type="GO" id="GO:0008360">
    <property type="term" value="P:regulation of cell shape"/>
    <property type="evidence" value="ECO:0007669"/>
    <property type="project" value="UniProtKB-KW"/>
</dbReference>
<dbReference type="GO" id="GO:0009252">
    <property type="term" value="P:peptidoglycan biosynthetic process"/>
    <property type="evidence" value="ECO:0007669"/>
    <property type="project" value="UniProtKB-UniRule"/>
</dbReference>
<evidence type="ECO:0000256" key="10">
    <source>
        <dbReference type="RuleBase" id="RU003664"/>
    </source>
</evidence>
<evidence type="ECO:0000256" key="2">
    <source>
        <dbReference type="ARBA" id="ARBA00004752"/>
    </source>
</evidence>
<comment type="similarity">
    <text evidence="9">Belongs to the MurCDEF family.</text>
</comment>
<keyword evidence="7 9" id="KW-0067">ATP-binding</keyword>
<keyword evidence="9 10" id="KW-0961">Cell wall biogenesis/degradation</keyword>
<dbReference type="GO" id="GO:0071555">
    <property type="term" value="P:cell wall organization"/>
    <property type="evidence" value="ECO:0007669"/>
    <property type="project" value="UniProtKB-KW"/>
</dbReference>
<sequence>MSIDIKKQLAQKRIAILGLGIENQALLKYLLKQKIKNPITICDARSVKELGGRYIDLKDYKQIKRRLQKKFNQKLYDFDLLFRSPGWPILCPGIQEALKHEAELNSAMNLFLTLCPTKNIIGVSGTKGKGTTASLINQILKTAGKKVWLGGNIGIAPFAFLAKIKPADWVVLELSSFQLEDLKSSPKYSVITNIYKEHLAPADPLNPNYHKSYRSYILAKLNLLRYQTKTDYSFLNKKFQKLFSQYKKYLGPGQKIYYNSSKLTSRLVGNYNQENIGAAVALAKTLKISNAIIKKSIATFVGLEHRLEFVTKKNNITYYDNSFATTPESTIMDLQSFKEPIILLVGGADKGANFKPLAQVIKKKVKFTLLLQGAGTKRIRNELVKIKYGAKNMVLVSSMDEAINQAKKLAQPNDIVLLSTACASFGMFKNYKERGNQFKHYVQQ</sequence>
<feature type="domain" description="Mur ligase central" evidence="12">
    <location>
        <begin position="123"/>
        <end position="238"/>
    </location>
</feature>
<dbReference type="Gene3D" id="3.90.190.20">
    <property type="entry name" value="Mur ligase, C-terminal domain"/>
    <property type="match status" value="1"/>
</dbReference>
<dbReference type="PANTHER" id="PTHR43692:SF1">
    <property type="entry name" value="UDP-N-ACETYLMURAMOYLALANINE--D-GLUTAMATE LIGASE"/>
    <property type="match status" value="1"/>
</dbReference>
<proteinExistence type="inferred from homology"/>
<dbReference type="UniPathway" id="UPA00219"/>
<gene>
    <name evidence="9 13" type="primary">murD</name>
    <name evidence="13" type="ORF">COX21_02780</name>
</gene>
<keyword evidence="8 9" id="KW-0131">Cell cycle</keyword>
<dbReference type="PROSITE" id="PS01011">
    <property type="entry name" value="FOLYLPOLYGLU_SYNT_1"/>
    <property type="match status" value="1"/>
</dbReference>
<dbReference type="GO" id="GO:0005737">
    <property type="term" value="C:cytoplasm"/>
    <property type="evidence" value="ECO:0007669"/>
    <property type="project" value="UniProtKB-SubCell"/>
</dbReference>
<keyword evidence="4 9" id="KW-0436">Ligase</keyword>
<dbReference type="Gene3D" id="3.40.50.720">
    <property type="entry name" value="NAD(P)-binding Rossmann-like Domain"/>
    <property type="match status" value="1"/>
</dbReference>
<dbReference type="InterPro" id="IPR005762">
    <property type="entry name" value="MurD"/>
</dbReference>
<dbReference type="InterPro" id="IPR036565">
    <property type="entry name" value="Mur-like_cat_sf"/>
</dbReference>
<evidence type="ECO:0000256" key="3">
    <source>
        <dbReference type="ARBA" id="ARBA00022490"/>
    </source>
</evidence>
<dbReference type="Gene3D" id="3.40.1190.10">
    <property type="entry name" value="Mur-like, catalytic domain"/>
    <property type="match status" value="1"/>
</dbReference>
<dbReference type="GO" id="GO:0008764">
    <property type="term" value="F:UDP-N-acetylmuramoylalanine-D-glutamate ligase activity"/>
    <property type="evidence" value="ECO:0007669"/>
    <property type="project" value="UniProtKB-UniRule"/>
</dbReference>
<keyword evidence="5 9" id="KW-0132">Cell division</keyword>
<evidence type="ECO:0000256" key="8">
    <source>
        <dbReference type="ARBA" id="ARBA00023306"/>
    </source>
</evidence>
<dbReference type="GO" id="GO:0005524">
    <property type="term" value="F:ATP binding"/>
    <property type="evidence" value="ECO:0007669"/>
    <property type="project" value="UniProtKB-UniRule"/>
</dbReference>
<protein>
    <recommendedName>
        <fullName evidence="9 10">UDP-N-acetylmuramoylalanine--D-glutamate ligase</fullName>
        <ecNumber evidence="9 10">6.3.2.9</ecNumber>
    </recommendedName>
    <alternativeName>
        <fullName evidence="9">D-glutamic acid-adding enzyme</fullName>
    </alternativeName>
    <alternativeName>
        <fullName evidence="9">UDP-N-acetylmuramoyl-L-alanyl-D-glutamate synthetase</fullName>
    </alternativeName>
</protein>
<evidence type="ECO:0000256" key="9">
    <source>
        <dbReference type="HAMAP-Rule" id="MF_00639"/>
    </source>
</evidence>
<dbReference type="InterPro" id="IPR013221">
    <property type="entry name" value="Mur_ligase_cen"/>
</dbReference>
<dbReference type="SUPFAM" id="SSF53244">
    <property type="entry name" value="MurD-like peptide ligases, peptide-binding domain"/>
    <property type="match status" value="1"/>
</dbReference>
<dbReference type="NCBIfam" id="TIGR01087">
    <property type="entry name" value="murD"/>
    <property type="match status" value="1"/>
</dbReference>
<dbReference type="GO" id="GO:0004326">
    <property type="term" value="F:tetrahydrofolylpolyglutamate synthase activity"/>
    <property type="evidence" value="ECO:0007669"/>
    <property type="project" value="InterPro"/>
</dbReference>
<reference evidence="13 14" key="1">
    <citation type="submission" date="2017-09" db="EMBL/GenBank/DDBJ databases">
        <title>Depth-based differentiation of microbial function through sediment-hosted aquifers and enrichment of novel symbionts in the deep terrestrial subsurface.</title>
        <authorList>
            <person name="Probst A.J."/>
            <person name="Ladd B."/>
            <person name="Jarett J.K."/>
            <person name="Geller-Mcgrath D.E."/>
            <person name="Sieber C.M."/>
            <person name="Emerson J.B."/>
            <person name="Anantharaman K."/>
            <person name="Thomas B.C."/>
            <person name="Malmstrom R."/>
            <person name="Stieglmeier M."/>
            <person name="Klingl A."/>
            <person name="Woyke T."/>
            <person name="Ryan C.M."/>
            <person name="Banfield J.F."/>
        </authorList>
    </citation>
    <scope>NUCLEOTIDE SEQUENCE [LARGE SCALE GENOMIC DNA]</scope>
    <source>
        <strain evidence="13">CG23_combo_of_CG06-09_8_20_14_all_41_10</strain>
    </source>
</reference>
<evidence type="ECO:0000256" key="5">
    <source>
        <dbReference type="ARBA" id="ARBA00022618"/>
    </source>
</evidence>
<dbReference type="InterPro" id="IPR036615">
    <property type="entry name" value="Mur_ligase_C_dom_sf"/>
</dbReference>
<feature type="domain" description="Mur ligase C-terminal" evidence="11">
    <location>
        <begin position="305"/>
        <end position="421"/>
    </location>
</feature>
<dbReference type="Pfam" id="PF08245">
    <property type="entry name" value="Mur_ligase_M"/>
    <property type="match status" value="1"/>
</dbReference>
<feature type="binding site" evidence="9">
    <location>
        <begin position="125"/>
        <end position="131"/>
    </location>
    <ligand>
        <name>ATP</name>
        <dbReference type="ChEBI" id="CHEBI:30616"/>
    </ligand>
</feature>
<dbReference type="InterPro" id="IPR018109">
    <property type="entry name" value="Folylpolyglutamate_synth_CS"/>
</dbReference>
<comment type="subcellular location">
    <subcellularLocation>
        <location evidence="1 9 10">Cytoplasm</location>
    </subcellularLocation>
</comment>
<dbReference type="GO" id="GO:0051301">
    <property type="term" value="P:cell division"/>
    <property type="evidence" value="ECO:0007669"/>
    <property type="project" value="UniProtKB-KW"/>
</dbReference>
<comment type="function">
    <text evidence="9 10">Cell wall formation. Catalyzes the addition of glutamate to the nucleotide precursor UDP-N-acetylmuramoyl-L-alanine (UMA).</text>
</comment>
<keyword evidence="6 9" id="KW-0547">Nucleotide-binding</keyword>
<evidence type="ECO:0000313" key="14">
    <source>
        <dbReference type="Proteomes" id="UP000231408"/>
    </source>
</evidence>
<keyword evidence="3 9" id="KW-0963">Cytoplasm</keyword>
<comment type="caution">
    <text evidence="13">The sequence shown here is derived from an EMBL/GenBank/DDBJ whole genome shotgun (WGS) entry which is preliminary data.</text>
</comment>
<dbReference type="PANTHER" id="PTHR43692">
    <property type="entry name" value="UDP-N-ACETYLMURAMOYLALANINE--D-GLUTAMATE LIGASE"/>
    <property type="match status" value="1"/>
</dbReference>
<evidence type="ECO:0000256" key="1">
    <source>
        <dbReference type="ARBA" id="ARBA00004496"/>
    </source>
</evidence>
<keyword evidence="9 10" id="KW-0573">Peptidoglycan synthesis</keyword>
<dbReference type="Pfam" id="PF02875">
    <property type="entry name" value="Mur_ligase_C"/>
    <property type="match status" value="1"/>
</dbReference>
<comment type="catalytic activity">
    <reaction evidence="9 10">
        <text>UDP-N-acetyl-alpha-D-muramoyl-L-alanine + D-glutamate + ATP = UDP-N-acetyl-alpha-D-muramoyl-L-alanyl-D-glutamate + ADP + phosphate + H(+)</text>
        <dbReference type="Rhea" id="RHEA:16429"/>
        <dbReference type="ChEBI" id="CHEBI:15378"/>
        <dbReference type="ChEBI" id="CHEBI:29986"/>
        <dbReference type="ChEBI" id="CHEBI:30616"/>
        <dbReference type="ChEBI" id="CHEBI:43474"/>
        <dbReference type="ChEBI" id="CHEBI:83898"/>
        <dbReference type="ChEBI" id="CHEBI:83900"/>
        <dbReference type="ChEBI" id="CHEBI:456216"/>
        <dbReference type="EC" id="6.3.2.9"/>
    </reaction>
</comment>
<name>A0A2G9ZQ35_9BACT</name>
<dbReference type="InterPro" id="IPR004101">
    <property type="entry name" value="Mur_ligase_C"/>
</dbReference>
<evidence type="ECO:0000256" key="7">
    <source>
        <dbReference type="ARBA" id="ARBA00022840"/>
    </source>
</evidence>
<dbReference type="EMBL" id="PCSE01000080">
    <property type="protein sequence ID" value="PIP34458.1"/>
    <property type="molecule type" value="Genomic_DNA"/>
</dbReference>
<keyword evidence="9 10" id="KW-0133">Cell shape</keyword>
<comment type="pathway">
    <text evidence="2 9 10">Cell wall biogenesis; peptidoglycan biosynthesis.</text>
</comment>
<organism evidence="13 14">
    <name type="scientific">Candidatus Falkowbacteria bacterium CG23_combo_of_CG06-09_8_20_14_all_41_10</name>
    <dbReference type="NCBI Taxonomy" id="1974571"/>
    <lineage>
        <taxon>Bacteria</taxon>
        <taxon>Candidatus Falkowiibacteriota</taxon>
    </lineage>
</organism>
<evidence type="ECO:0000256" key="4">
    <source>
        <dbReference type="ARBA" id="ARBA00022598"/>
    </source>
</evidence>
<dbReference type="Proteomes" id="UP000231408">
    <property type="component" value="Unassembled WGS sequence"/>
</dbReference>
<dbReference type="EC" id="6.3.2.9" evidence="9 10"/>
<dbReference type="HAMAP" id="MF_00639">
    <property type="entry name" value="MurD"/>
    <property type="match status" value="1"/>
</dbReference>
<evidence type="ECO:0000256" key="6">
    <source>
        <dbReference type="ARBA" id="ARBA00022741"/>
    </source>
</evidence>
<evidence type="ECO:0000259" key="12">
    <source>
        <dbReference type="Pfam" id="PF08245"/>
    </source>
</evidence>